<dbReference type="Proteomes" id="UP001642540">
    <property type="component" value="Unassembled WGS sequence"/>
</dbReference>
<dbReference type="Gene3D" id="2.60.120.430">
    <property type="entry name" value="Galactose-binding lectin"/>
    <property type="match status" value="1"/>
</dbReference>
<sequence length="342" mass="38418">MFLRILIFLSVLGNIHPACIDNHGNENQCKAELCHWCPCSNLCVPEKYAFGCDSGCAGLCNDVDECAARGCIYHPEEKKCYDVDVDTTVDYRAVCGQWNTDSDECTKNGCRHCPCSKLCLPPQDGLQCDADCYQYCNQPDECAPRGCAYFDGQCHPWQDWQIAKNFRYAANVCHNGTTFVHGYNFLPTDYTKIKPNKFNTYSTCICHAPSVSNHPNKILYECEYASPDMDVFIPVREAGSYEIGMHFAEILPPVGRTQSARLNGVMIAPNIKIDSYGGRGTRILITRTLSVNCDITEVTVKGQTRPIVDRMLVLNLVWYIPSNPNRVGHAILSAYYLRKLDK</sequence>
<keyword evidence="3" id="KW-1185">Reference proteome</keyword>
<accession>A0ABP1RLE8</accession>
<feature type="chain" id="PRO_5046534174" description="Malectin-like domain-containing protein" evidence="1">
    <location>
        <begin position="18"/>
        <end position="342"/>
    </location>
</feature>
<evidence type="ECO:0000313" key="2">
    <source>
        <dbReference type="EMBL" id="CAL8130098.1"/>
    </source>
</evidence>
<organism evidence="2 3">
    <name type="scientific">Orchesella dallaii</name>
    <dbReference type="NCBI Taxonomy" id="48710"/>
    <lineage>
        <taxon>Eukaryota</taxon>
        <taxon>Metazoa</taxon>
        <taxon>Ecdysozoa</taxon>
        <taxon>Arthropoda</taxon>
        <taxon>Hexapoda</taxon>
        <taxon>Collembola</taxon>
        <taxon>Entomobryomorpha</taxon>
        <taxon>Entomobryoidea</taxon>
        <taxon>Orchesellidae</taxon>
        <taxon>Orchesellinae</taxon>
        <taxon>Orchesella</taxon>
    </lineage>
</organism>
<evidence type="ECO:0000313" key="3">
    <source>
        <dbReference type="Proteomes" id="UP001642540"/>
    </source>
</evidence>
<protein>
    <recommendedName>
        <fullName evidence="4">Malectin-like domain-containing protein</fullName>
    </recommendedName>
</protein>
<comment type="caution">
    <text evidence="2">The sequence shown here is derived from an EMBL/GenBank/DDBJ whole genome shotgun (WGS) entry which is preliminary data.</text>
</comment>
<dbReference type="EMBL" id="CAXLJM020000081">
    <property type="protein sequence ID" value="CAL8130098.1"/>
    <property type="molecule type" value="Genomic_DNA"/>
</dbReference>
<reference evidence="2 3" key="1">
    <citation type="submission" date="2024-08" db="EMBL/GenBank/DDBJ databases">
        <authorList>
            <person name="Cucini C."/>
            <person name="Frati F."/>
        </authorList>
    </citation>
    <scope>NUCLEOTIDE SEQUENCE [LARGE SCALE GENOMIC DNA]</scope>
</reference>
<keyword evidence="1" id="KW-0732">Signal</keyword>
<feature type="signal peptide" evidence="1">
    <location>
        <begin position="1"/>
        <end position="17"/>
    </location>
</feature>
<name>A0ABP1RLE8_9HEXA</name>
<evidence type="ECO:0000256" key="1">
    <source>
        <dbReference type="SAM" id="SignalP"/>
    </source>
</evidence>
<gene>
    <name evidence="2" type="ORF">ODALV1_LOCUS23565</name>
</gene>
<evidence type="ECO:0008006" key="4">
    <source>
        <dbReference type="Google" id="ProtNLM"/>
    </source>
</evidence>
<proteinExistence type="predicted"/>